<reference evidence="2" key="1">
    <citation type="submission" date="2022-03" db="EMBL/GenBank/DDBJ databases">
        <authorList>
            <person name="Lindestad O."/>
        </authorList>
    </citation>
    <scope>NUCLEOTIDE SEQUENCE</scope>
</reference>
<feature type="coiled-coil region" evidence="1">
    <location>
        <begin position="34"/>
        <end position="132"/>
    </location>
</feature>
<name>A0A8S4RAN1_9NEOP</name>
<accession>A0A8S4RAN1</accession>
<organism evidence="2 3">
    <name type="scientific">Pararge aegeria aegeria</name>
    <dbReference type="NCBI Taxonomy" id="348720"/>
    <lineage>
        <taxon>Eukaryota</taxon>
        <taxon>Metazoa</taxon>
        <taxon>Ecdysozoa</taxon>
        <taxon>Arthropoda</taxon>
        <taxon>Hexapoda</taxon>
        <taxon>Insecta</taxon>
        <taxon>Pterygota</taxon>
        <taxon>Neoptera</taxon>
        <taxon>Endopterygota</taxon>
        <taxon>Lepidoptera</taxon>
        <taxon>Glossata</taxon>
        <taxon>Ditrysia</taxon>
        <taxon>Papilionoidea</taxon>
        <taxon>Nymphalidae</taxon>
        <taxon>Satyrinae</taxon>
        <taxon>Satyrini</taxon>
        <taxon>Parargina</taxon>
        <taxon>Pararge</taxon>
    </lineage>
</organism>
<dbReference type="OrthoDB" id="2121607at2759"/>
<keyword evidence="3" id="KW-1185">Reference proteome</keyword>
<keyword evidence="1" id="KW-0175">Coiled coil</keyword>
<evidence type="ECO:0000256" key="1">
    <source>
        <dbReference type="SAM" id="Coils"/>
    </source>
</evidence>
<dbReference type="EMBL" id="CAKXAJ010024941">
    <property type="protein sequence ID" value="CAH2233106.1"/>
    <property type="molecule type" value="Genomic_DNA"/>
</dbReference>
<gene>
    <name evidence="2" type="primary">jg13971</name>
    <name evidence="2" type="ORF">PAEG_LOCUS11235</name>
</gene>
<feature type="coiled-coil region" evidence="1">
    <location>
        <begin position="244"/>
        <end position="318"/>
    </location>
</feature>
<sequence length="420" mass="47992">MDYSTISNKTNITEAEDLTGGEITEKYYLLRKQYENLSSNYDSIKQELHDTRRSYQTALDVQSHLNAELESCQADEQRRRTELNSRITALQEDISALRQDRTDLLEHHSNEIKQLQIENKRLRDEQLVVARESPVRDTSEFDELRIALSSMTSEAAVVKVALEEARAELVPWQMKVEELVTEVAELRAAADIRREELSAAGEREAAALADLAEARALLHQVDSQDLQPHAAKGNSLFAEVDDKRQEMAKNLIQMKQTNSRLRRELANKQAELEALLHEKQTIWEQQAGAAAHYDRELIENYEERITQLEGLCERQRRELSRWFGKLCEPTAQGWLPGVLDHLKTECEQLRLEVLSRGAAQLASAAQVRELRRKIAHLTANNTKQSPIQSQIDKVDISVQKITVPIKKPAVDDVKKKVSFN</sequence>
<evidence type="ECO:0000313" key="3">
    <source>
        <dbReference type="Proteomes" id="UP000838756"/>
    </source>
</evidence>
<evidence type="ECO:0000313" key="2">
    <source>
        <dbReference type="EMBL" id="CAH2233106.1"/>
    </source>
</evidence>
<dbReference type="AlphaFoldDB" id="A0A8S4RAN1"/>
<proteinExistence type="predicted"/>
<dbReference type="Proteomes" id="UP000838756">
    <property type="component" value="Unassembled WGS sequence"/>
</dbReference>
<protein>
    <submittedName>
        <fullName evidence="2">Jg13971 protein</fullName>
    </submittedName>
</protein>
<comment type="caution">
    <text evidence="2">The sequence shown here is derived from an EMBL/GenBank/DDBJ whole genome shotgun (WGS) entry which is preliminary data.</text>
</comment>